<feature type="compositionally biased region" description="Basic and acidic residues" evidence="1">
    <location>
        <begin position="1030"/>
        <end position="1040"/>
    </location>
</feature>
<feature type="compositionally biased region" description="Basic and acidic residues" evidence="1">
    <location>
        <begin position="897"/>
        <end position="910"/>
    </location>
</feature>
<feature type="region of interest" description="Disordered" evidence="1">
    <location>
        <begin position="878"/>
        <end position="969"/>
    </location>
</feature>
<accession>A0A7N0TW60</accession>
<feature type="compositionally biased region" description="Basic and acidic residues" evidence="1">
    <location>
        <begin position="941"/>
        <end position="951"/>
    </location>
</feature>
<feature type="compositionally biased region" description="Gly residues" evidence="1">
    <location>
        <begin position="9"/>
        <end position="19"/>
    </location>
</feature>
<feature type="compositionally biased region" description="Polar residues" evidence="1">
    <location>
        <begin position="411"/>
        <end position="429"/>
    </location>
</feature>
<evidence type="ECO:0000313" key="3">
    <source>
        <dbReference type="EnsemblPlants" id="Kaladp0047s0230.1.v1.1"/>
    </source>
</evidence>
<feature type="compositionally biased region" description="Low complexity" evidence="1">
    <location>
        <begin position="501"/>
        <end position="528"/>
    </location>
</feature>
<dbReference type="PANTHER" id="PTHR38372:SF2">
    <property type="entry name" value="DENTIN SIALOPHOSPHOPROTEIN-LIKE PROTEIN"/>
    <property type="match status" value="1"/>
</dbReference>
<feature type="compositionally biased region" description="Polar residues" evidence="1">
    <location>
        <begin position="745"/>
        <end position="759"/>
    </location>
</feature>
<evidence type="ECO:0000313" key="4">
    <source>
        <dbReference type="Proteomes" id="UP000594263"/>
    </source>
</evidence>
<protein>
    <recommendedName>
        <fullName evidence="2">OCEL domain-containing protein</fullName>
    </recommendedName>
</protein>
<feature type="region of interest" description="Disordered" evidence="1">
    <location>
        <begin position="209"/>
        <end position="296"/>
    </location>
</feature>
<keyword evidence="4" id="KW-1185">Reference proteome</keyword>
<feature type="compositionally biased region" description="Basic and acidic residues" evidence="1">
    <location>
        <begin position="618"/>
        <end position="637"/>
    </location>
</feature>
<feature type="domain" description="OCEL" evidence="2">
    <location>
        <begin position="1033"/>
        <end position="1141"/>
    </location>
</feature>
<dbReference type="PANTHER" id="PTHR38372">
    <property type="entry name" value="DENTIN SIALOPHOSPHOPROTEIN-LIKE PROTEIN"/>
    <property type="match status" value="1"/>
</dbReference>
<feature type="compositionally biased region" description="Basic and acidic residues" evidence="1">
    <location>
        <begin position="778"/>
        <end position="793"/>
    </location>
</feature>
<dbReference type="GO" id="GO:0035198">
    <property type="term" value="F:miRNA binding"/>
    <property type="evidence" value="ECO:0007669"/>
    <property type="project" value="EnsemblPlants"/>
</dbReference>
<sequence>MYGGPSKLGRGGGGGGRSGGNSRMSFPPPSAARPPGRLGPVGGPRNRLNSVNSSKPGPVAVEEHFSLVPGSNPLAFAMIIRLTPDLVEEIRKVEAQGGHARIKFDANANNTSGNVIDVGGKDFRFTWSREMGGLCDIYEERESGEGRDGILVESSCAWRKVNVQRVLDDSTTSHVKMRSVEAELKHKSRQAIVLDHSNPAAKNQLKALAAAESNPFRNYKQKKEPPFKKRKVDSSPGGGPSKPLSQKPVLSSPASAKFSRSASPLLSTPNRVGGSVSPYGTSKVSKRYASAEDPRHTQVLNKEDKLSSEKDFTGKAVYGMHANKGKGSANPVDMRSKIVSLLTENPKGMTIKALEIAVGDAFSNVSKEIGLIVESIAIFQPASGRYILKQLTESESSKDPSPGIGGLPEHSPNQKSHVVRNAHQQSPAQKASFADKLYSEENREQEQSRLNTQEDITAVEKNVIAQDSNVSSHRRSPNKSDDRAGSSSNSGSDSDSDTDSSDSGSDSESKSKSPAGSGSSSDSDSDASINSKEGSDEDVDIMSEDDEEQKVKHVTTGQGLSSVPSPWRTQDGGPQNRAYDNDEYYGPGSTHVVVEKIFPDEDEDIEIDVVADAVPNNENDKSKILHRDEHHKQENHGDTSCNDTCSVGKEHEKISSTEWVSKGKSKSGSEASNIDEKSDRSKRSKPGNLPPHPKSRGKNALVSEASGHFSPPGVDSDLYMNSPSHLIKRSDWNDGNEIGRRNEFSEGQSGQLFSTSQPPGTMPVSQKGLENMSNNANKAKERDHMGRGSRTSESRSQVNRGFPTQNQKSYGDTQNEDVAIGNKYNMSSEFQCKEPEAVRQDNGAQQSSKITLRPSPKDDDRYPFINGQRKVLHRELSDLEMGELREPVSEEPLGVSTKHERERSLKKVDSEQGMSDDQNKEPLEQGKVTSPTTYNGAPEVLLKKRTTDKTKRPQQRANNSQIQRHLTVDPAVIDKKNLAIKAKQYENRRQGSQANANKSADLVDGDNDALLPEQKRRESSSDENSCSYTKYEKNEPDLRGPIKDFSQYKEYVQEYNSKYDSYCSLNKILESYRSDFLRLGKDLENAKGKDKEKYNNALSRLRDTYRQSGAGHKRLKKIFLVLHEELKQLKERIKDFAVAYSKD</sequence>
<feature type="region of interest" description="Disordered" evidence="1">
    <location>
        <begin position="611"/>
        <end position="864"/>
    </location>
</feature>
<name>A0A7N0TW60_KALFE</name>
<dbReference type="EnsemblPlants" id="Kaladp0047s0230.1.v1.1">
    <property type="protein sequence ID" value="Kaladp0047s0230.1.v1.1"/>
    <property type="gene ID" value="Kaladp0047s0230.v1.1"/>
</dbReference>
<feature type="region of interest" description="Disordered" evidence="1">
    <location>
        <begin position="393"/>
        <end position="587"/>
    </location>
</feature>
<feature type="compositionally biased region" description="Basic and acidic residues" evidence="1">
    <location>
        <begin position="437"/>
        <end position="447"/>
    </location>
</feature>
<feature type="compositionally biased region" description="Basic and acidic residues" evidence="1">
    <location>
        <begin position="878"/>
        <end position="888"/>
    </location>
</feature>
<proteinExistence type="predicted"/>
<dbReference type="Pfam" id="PF07303">
    <property type="entry name" value="Occludin_ELL"/>
    <property type="match status" value="1"/>
</dbReference>
<dbReference type="PROSITE" id="PS51980">
    <property type="entry name" value="OCEL"/>
    <property type="match status" value="1"/>
</dbReference>
<feature type="compositionally biased region" description="Polar residues" evidence="1">
    <location>
        <begin position="555"/>
        <end position="568"/>
    </location>
</feature>
<dbReference type="AlphaFoldDB" id="A0A7N0TW60"/>
<dbReference type="Gene3D" id="6.10.140.340">
    <property type="match status" value="1"/>
</dbReference>
<dbReference type="Proteomes" id="UP000594263">
    <property type="component" value="Unplaced"/>
</dbReference>
<feature type="compositionally biased region" description="Polar residues" evidence="1">
    <location>
        <begin position="794"/>
        <end position="813"/>
    </location>
</feature>
<feature type="compositionally biased region" description="Polar residues" evidence="1">
    <location>
        <begin position="955"/>
        <end position="964"/>
    </location>
</feature>
<evidence type="ECO:0000259" key="2">
    <source>
        <dbReference type="PROSITE" id="PS51980"/>
    </source>
</evidence>
<dbReference type="InterPro" id="IPR010844">
    <property type="entry name" value="Occludin_ELL"/>
</dbReference>
<dbReference type="Gramene" id="Kaladp0047s0230.1.v1.1">
    <property type="protein sequence ID" value="Kaladp0047s0230.1.v1.1"/>
    <property type="gene ID" value="Kaladp0047s0230.v1.1"/>
</dbReference>
<dbReference type="SUPFAM" id="SSF144292">
    <property type="entry name" value="occludin/ELL-like"/>
    <property type="match status" value="1"/>
</dbReference>
<feature type="compositionally biased region" description="Low complexity" evidence="1">
    <location>
        <begin position="33"/>
        <end position="47"/>
    </location>
</feature>
<feature type="compositionally biased region" description="Polar residues" evidence="1">
    <location>
        <begin position="248"/>
        <end position="270"/>
    </location>
</feature>
<dbReference type="OMA" id="KEYRFTW"/>
<feature type="compositionally biased region" description="Basic and acidic residues" evidence="1">
    <location>
        <begin position="728"/>
        <end position="744"/>
    </location>
</feature>
<feature type="compositionally biased region" description="Acidic residues" evidence="1">
    <location>
        <begin position="535"/>
        <end position="548"/>
    </location>
</feature>
<feature type="region of interest" description="Disordered" evidence="1">
    <location>
        <begin position="1"/>
        <end position="55"/>
    </location>
</feature>
<evidence type="ECO:0000256" key="1">
    <source>
        <dbReference type="SAM" id="MobiDB-lite"/>
    </source>
</evidence>
<dbReference type="GO" id="GO:0005634">
    <property type="term" value="C:nucleus"/>
    <property type="evidence" value="ECO:0007669"/>
    <property type="project" value="EnsemblPlants"/>
</dbReference>
<feature type="region of interest" description="Disordered" evidence="1">
    <location>
        <begin position="984"/>
        <end position="1040"/>
    </location>
</feature>
<organism evidence="3 4">
    <name type="scientific">Kalanchoe fedtschenkoi</name>
    <name type="common">Lavender scallops</name>
    <name type="synonym">South American air plant</name>
    <dbReference type="NCBI Taxonomy" id="63787"/>
    <lineage>
        <taxon>Eukaryota</taxon>
        <taxon>Viridiplantae</taxon>
        <taxon>Streptophyta</taxon>
        <taxon>Embryophyta</taxon>
        <taxon>Tracheophyta</taxon>
        <taxon>Spermatophyta</taxon>
        <taxon>Magnoliopsida</taxon>
        <taxon>eudicotyledons</taxon>
        <taxon>Gunneridae</taxon>
        <taxon>Pentapetalae</taxon>
        <taxon>Saxifragales</taxon>
        <taxon>Crassulaceae</taxon>
        <taxon>Kalanchoe</taxon>
    </lineage>
</organism>
<reference evidence="3" key="1">
    <citation type="submission" date="2021-01" db="UniProtKB">
        <authorList>
            <consortium name="EnsemblPlants"/>
        </authorList>
    </citation>
    <scope>IDENTIFICATION</scope>
</reference>